<gene>
    <name evidence="1" type="ORF">L6164_029568</name>
</gene>
<proteinExistence type="predicted"/>
<dbReference type="Proteomes" id="UP000828941">
    <property type="component" value="Chromosome 12"/>
</dbReference>
<accession>A0ACB9L9X7</accession>
<reference evidence="1 2" key="1">
    <citation type="journal article" date="2022" name="DNA Res.">
        <title>Chromosomal-level genome assembly of the orchid tree Bauhinia variegata (Leguminosae; Cercidoideae) supports the allotetraploid origin hypothesis of Bauhinia.</title>
        <authorList>
            <person name="Zhong Y."/>
            <person name="Chen Y."/>
            <person name="Zheng D."/>
            <person name="Pang J."/>
            <person name="Liu Y."/>
            <person name="Luo S."/>
            <person name="Meng S."/>
            <person name="Qian L."/>
            <person name="Wei D."/>
            <person name="Dai S."/>
            <person name="Zhou R."/>
        </authorList>
    </citation>
    <scope>NUCLEOTIDE SEQUENCE [LARGE SCALE GENOMIC DNA]</scope>
    <source>
        <strain evidence="1">BV-YZ2020</strain>
    </source>
</reference>
<keyword evidence="2" id="KW-1185">Reference proteome</keyword>
<protein>
    <submittedName>
        <fullName evidence="1">Uncharacterized protein</fullName>
    </submittedName>
</protein>
<evidence type="ECO:0000313" key="2">
    <source>
        <dbReference type="Proteomes" id="UP000828941"/>
    </source>
</evidence>
<sequence length="133" mass="14615">MILAVRENYFSVHCFEENLNLYLNSHITEQYIFCTSKLSTPDVLPTSGLHSERIFSHNAESSVLTPIAIACNFIYCSLQHIINSLETELFSGSRLPPVSEGPPVICCFAVVIKITSPFVSSSIPLAPKSLIGP</sequence>
<name>A0ACB9L9X7_BAUVA</name>
<dbReference type="EMBL" id="CM039437">
    <property type="protein sequence ID" value="KAI4306278.1"/>
    <property type="molecule type" value="Genomic_DNA"/>
</dbReference>
<evidence type="ECO:0000313" key="1">
    <source>
        <dbReference type="EMBL" id="KAI4306278.1"/>
    </source>
</evidence>
<organism evidence="1 2">
    <name type="scientific">Bauhinia variegata</name>
    <name type="common">Purple orchid tree</name>
    <name type="synonym">Phanera variegata</name>
    <dbReference type="NCBI Taxonomy" id="167791"/>
    <lineage>
        <taxon>Eukaryota</taxon>
        <taxon>Viridiplantae</taxon>
        <taxon>Streptophyta</taxon>
        <taxon>Embryophyta</taxon>
        <taxon>Tracheophyta</taxon>
        <taxon>Spermatophyta</taxon>
        <taxon>Magnoliopsida</taxon>
        <taxon>eudicotyledons</taxon>
        <taxon>Gunneridae</taxon>
        <taxon>Pentapetalae</taxon>
        <taxon>rosids</taxon>
        <taxon>fabids</taxon>
        <taxon>Fabales</taxon>
        <taxon>Fabaceae</taxon>
        <taxon>Cercidoideae</taxon>
        <taxon>Cercideae</taxon>
        <taxon>Bauhiniinae</taxon>
        <taxon>Bauhinia</taxon>
    </lineage>
</organism>
<comment type="caution">
    <text evidence="1">The sequence shown here is derived from an EMBL/GenBank/DDBJ whole genome shotgun (WGS) entry which is preliminary data.</text>
</comment>